<dbReference type="SUPFAM" id="SSF51161">
    <property type="entry name" value="Trimeric LpxA-like enzymes"/>
    <property type="match status" value="1"/>
</dbReference>
<proteinExistence type="inferred from homology"/>
<dbReference type="GO" id="GO:0016746">
    <property type="term" value="F:acyltransferase activity"/>
    <property type="evidence" value="ECO:0007669"/>
    <property type="project" value="UniProtKB-KW"/>
</dbReference>
<sequence length="192" mass="21231">MKDIKNAEVDDPFKGGATFSLQHRLIRMAWGLAWCLLASWTPPQANGVRVWLLRLFGAKIHPTARVYGSAKIWYPANLEMDAYASLGPGVICYSMDRVVIGHHVVVSQRAHLCTGTHDIKHPSFQLFTKPIVIEDNAWVCAEAFVGPGVRVGEGAVLAARAAAFQELAPWTVYRGNPAEPIKARPRFEREVA</sequence>
<evidence type="ECO:0000313" key="3">
    <source>
        <dbReference type="EMBL" id="MET3598514.1"/>
    </source>
</evidence>
<organism evidence="3 4">
    <name type="scientific">Martelella mangrovi</name>
    <dbReference type="NCBI Taxonomy" id="1397477"/>
    <lineage>
        <taxon>Bacteria</taxon>
        <taxon>Pseudomonadati</taxon>
        <taxon>Pseudomonadota</taxon>
        <taxon>Alphaproteobacteria</taxon>
        <taxon>Hyphomicrobiales</taxon>
        <taxon>Aurantimonadaceae</taxon>
        <taxon>Martelella</taxon>
    </lineage>
</organism>
<dbReference type="InterPro" id="IPR011004">
    <property type="entry name" value="Trimer_LpxA-like_sf"/>
</dbReference>
<dbReference type="CDD" id="cd05825">
    <property type="entry name" value="LbH_wcaF_like"/>
    <property type="match status" value="1"/>
</dbReference>
<reference evidence="3 4" key="1">
    <citation type="submission" date="2024-06" db="EMBL/GenBank/DDBJ databases">
        <title>Genomic Encyclopedia of Type Strains, Phase IV (KMG-IV): sequencing the most valuable type-strain genomes for metagenomic binning, comparative biology and taxonomic classification.</title>
        <authorList>
            <person name="Goeker M."/>
        </authorList>
    </citation>
    <scope>NUCLEOTIDE SEQUENCE [LARGE SCALE GENOMIC DNA]</scope>
    <source>
        <strain evidence="3 4">DSM 28102</strain>
    </source>
</reference>
<keyword evidence="3" id="KW-0012">Acyltransferase</keyword>
<dbReference type="EC" id="2.3.1.-" evidence="3"/>
<name>A0ABV2I6X3_9HYPH</name>
<dbReference type="Gene3D" id="2.160.10.10">
    <property type="entry name" value="Hexapeptide repeat proteins"/>
    <property type="match status" value="1"/>
</dbReference>
<dbReference type="RefSeq" id="WP_354432917.1">
    <property type="nucleotide sequence ID" value="NZ_JBEPLY010000001.1"/>
</dbReference>
<dbReference type="PANTHER" id="PTHR23416">
    <property type="entry name" value="SIALIC ACID SYNTHASE-RELATED"/>
    <property type="match status" value="1"/>
</dbReference>
<dbReference type="InterPro" id="IPR051159">
    <property type="entry name" value="Hexapeptide_acetyltransf"/>
</dbReference>
<dbReference type="EMBL" id="JBEPLY010000001">
    <property type="protein sequence ID" value="MET3598514.1"/>
    <property type="molecule type" value="Genomic_DNA"/>
</dbReference>
<evidence type="ECO:0000313" key="4">
    <source>
        <dbReference type="Proteomes" id="UP001549164"/>
    </source>
</evidence>
<dbReference type="PANTHER" id="PTHR23416:SF23">
    <property type="entry name" value="ACETYLTRANSFERASE C18B11.09C-RELATED"/>
    <property type="match status" value="1"/>
</dbReference>
<comment type="caution">
    <text evidence="3">The sequence shown here is derived from an EMBL/GenBank/DDBJ whole genome shotgun (WGS) entry which is preliminary data.</text>
</comment>
<evidence type="ECO:0000256" key="2">
    <source>
        <dbReference type="ARBA" id="ARBA00022679"/>
    </source>
</evidence>
<accession>A0ABV2I6X3</accession>
<gene>
    <name evidence="3" type="ORF">ABID12_000435</name>
</gene>
<keyword evidence="4" id="KW-1185">Reference proteome</keyword>
<comment type="similarity">
    <text evidence="1">Belongs to the transferase hexapeptide repeat family.</text>
</comment>
<protein>
    <submittedName>
        <fullName evidence="3">Colanic acid biosynthesis acetyltransferase WcaF</fullName>
        <ecNumber evidence="3">2.3.1.-</ecNumber>
    </submittedName>
</protein>
<dbReference type="Proteomes" id="UP001549164">
    <property type="component" value="Unassembled WGS sequence"/>
</dbReference>
<keyword evidence="2 3" id="KW-0808">Transferase</keyword>
<evidence type="ECO:0000256" key="1">
    <source>
        <dbReference type="ARBA" id="ARBA00007274"/>
    </source>
</evidence>